<gene>
    <name evidence="5" type="ORF">FJY68_11295</name>
</gene>
<dbReference type="GO" id="GO:0016887">
    <property type="term" value="F:ATP hydrolysis activity"/>
    <property type="evidence" value="ECO:0007669"/>
    <property type="project" value="InterPro"/>
</dbReference>
<dbReference type="InterPro" id="IPR017871">
    <property type="entry name" value="ABC_transporter-like_CS"/>
</dbReference>
<dbReference type="Pfam" id="PF00005">
    <property type="entry name" value="ABC_tran"/>
    <property type="match status" value="1"/>
</dbReference>
<protein>
    <submittedName>
        <fullName evidence="5">ABC transporter ATP-binding protein</fullName>
    </submittedName>
</protein>
<dbReference type="Gene3D" id="3.40.50.300">
    <property type="entry name" value="P-loop containing nucleotide triphosphate hydrolases"/>
    <property type="match status" value="1"/>
</dbReference>
<evidence type="ECO:0000313" key="6">
    <source>
        <dbReference type="Proteomes" id="UP000779900"/>
    </source>
</evidence>
<dbReference type="InterPro" id="IPR015854">
    <property type="entry name" value="ABC_transpr_LolD-like"/>
</dbReference>
<evidence type="ECO:0000313" key="5">
    <source>
        <dbReference type="EMBL" id="MBM3332412.1"/>
    </source>
</evidence>
<dbReference type="PROSITE" id="PS50893">
    <property type="entry name" value="ABC_TRANSPORTER_2"/>
    <property type="match status" value="1"/>
</dbReference>
<dbReference type="GO" id="GO:0005524">
    <property type="term" value="F:ATP binding"/>
    <property type="evidence" value="ECO:0007669"/>
    <property type="project" value="UniProtKB-KW"/>
</dbReference>
<comment type="caution">
    <text evidence="5">The sequence shown here is derived from an EMBL/GenBank/DDBJ whole genome shotgun (WGS) entry which is preliminary data.</text>
</comment>
<dbReference type="PROSITE" id="PS00211">
    <property type="entry name" value="ABC_TRANSPORTER_1"/>
    <property type="match status" value="1"/>
</dbReference>
<reference evidence="5" key="1">
    <citation type="submission" date="2019-03" db="EMBL/GenBank/DDBJ databases">
        <title>Lake Tanganyika Metagenome-Assembled Genomes (MAGs).</title>
        <authorList>
            <person name="Tran P."/>
        </authorList>
    </citation>
    <scope>NUCLEOTIDE SEQUENCE</scope>
    <source>
        <strain evidence="5">K_DeepCast_150m_m2_040</strain>
    </source>
</reference>
<evidence type="ECO:0000256" key="3">
    <source>
        <dbReference type="ARBA" id="ARBA00022840"/>
    </source>
</evidence>
<proteinExistence type="predicted"/>
<dbReference type="EMBL" id="VGIR01000084">
    <property type="protein sequence ID" value="MBM3332412.1"/>
    <property type="molecule type" value="Genomic_DNA"/>
</dbReference>
<dbReference type="InterPro" id="IPR003593">
    <property type="entry name" value="AAA+_ATPase"/>
</dbReference>
<evidence type="ECO:0000256" key="2">
    <source>
        <dbReference type="ARBA" id="ARBA00022741"/>
    </source>
</evidence>
<name>A0A938BU83_UNCW3</name>
<keyword evidence="3 5" id="KW-0067">ATP-binding</keyword>
<dbReference type="CDD" id="cd03255">
    <property type="entry name" value="ABC_MJ0796_LolCDE_FtsE"/>
    <property type="match status" value="1"/>
</dbReference>
<dbReference type="SUPFAM" id="SSF52540">
    <property type="entry name" value="P-loop containing nucleoside triphosphate hydrolases"/>
    <property type="match status" value="1"/>
</dbReference>
<dbReference type="PANTHER" id="PTHR24220">
    <property type="entry name" value="IMPORT ATP-BINDING PROTEIN"/>
    <property type="match status" value="1"/>
</dbReference>
<dbReference type="GO" id="GO:0022857">
    <property type="term" value="F:transmembrane transporter activity"/>
    <property type="evidence" value="ECO:0007669"/>
    <property type="project" value="TreeGrafter"/>
</dbReference>
<accession>A0A938BU83</accession>
<organism evidence="5 6">
    <name type="scientific">candidate division WOR-3 bacterium</name>
    <dbReference type="NCBI Taxonomy" id="2052148"/>
    <lineage>
        <taxon>Bacteria</taxon>
        <taxon>Bacteria division WOR-3</taxon>
    </lineage>
</organism>
<dbReference type="Proteomes" id="UP000779900">
    <property type="component" value="Unassembled WGS sequence"/>
</dbReference>
<dbReference type="AlphaFoldDB" id="A0A938BU83"/>
<evidence type="ECO:0000259" key="4">
    <source>
        <dbReference type="PROSITE" id="PS50893"/>
    </source>
</evidence>
<dbReference type="SMART" id="SM00382">
    <property type="entry name" value="AAA"/>
    <property type="match status" value="1"/>
</dbReference>
<dbReference type="InterPro" id="IPR027417">
    <property type="entry name" value="P-loop_NTPase"/>
</dbReference>
<dbReference type="GO" id="GO:0005886">
    <property type="term" value="C:plasma membrane"/>
    <property type="evidence" value="ECO:0007669"/>
    <property type="project" value="TreeGrafter"/>
</dbReference>
<dbReference type="InterPro" id="IPR003439">
    <property type="entry name" value="ABC_transporter-like_ATP-bd"/>
</dbReference>
<keyword evidence="2" id="KW-0547">Nucleotide-binding</keyword>
<keyword evidence="1" id="KW-0813">Transport</keyword>
<dbReference type="InterPro" id="IPR017911">
    <property type="entry name" value="MacB-like_ATP-bd"/>
</dbReference>
<feature type="domain" description="ABC transporter" evidence="4">
    <location>
        <begin position="8"/>
        <end position="235"/>
    </location>
</feature>
<sequence length="235" mass="25707">MSDSNTAVEARGLTRVYRRGAESIRALKGIDLAIGRGEFVGVVGHSGAGKTTLLNLFGLMDRPTEGRLEVLGTDVTRRGVRFDALRRANIGFVFQEFYLMPTLTALENVLLPTMWGKGNAERRAANAELPKGIRDRAEELLNFVGLGHRMTHKPSELSGGEMQRVAVARALINSPRLLLADEPTGNLDTTTRDGIFNLLLGLNRDSGLTVVVATHDLSLESRFTRVVRLEDGVIK</sequence>
<evidence type="ECO:0000256" key="1">
    <source>
        <dbReference type="ARBA" id="ARBA00022448"/>
    </source>
</evidence>
<dbReference type="PANTHER" id="PTHR24220:SF86">
    <property type="entry name" value="ABC TRANSPORTER ABCH.1"/>
    <property type="match status" value="1"/>
</dbReference>